<dbReference type="OrthoDB" id="2917041at2759"/>
<dbReference type="Proteomes" id="UP000276215">
    <property type="component" value="Unassembled WGS sequence"/>
</dbReference>
<gene>
    <name evidence="2" type="ORF">L873DRAFT_1705719</name>
</gene>
<dbReference type="InterPro" id="IPR004875">
    <property type="entry name" value="DDE_SF_endonuclease_dom"/>
</dbReference>
<dbReference type="AlphaFoldDB" id="A0A3N4JA40"/>
<proteinExistence type="predicted"/>
<sequence length="122" mass="14051">EFVIVIEGVCADGTVLNPTIILKAKEFIAEWFKKVKGVPEDILFGWSHNGWMDEKIAQNFSTYKAADQFQLLIFDGYSGHINIEFLESCISQKIIPYCLPPHTIHWLQSLDVSIFSPYKHQY</sequence>
<dbReference type="EMBL" id="ML120455">
    <property type="protein sequence ID" value="RPA93320.1"/>
    <property type="molecule type" value="Genomic_DNA"/>
</dbReference>
<dbReference type="GO" id="GO:0003676">
    <property type="term" value="F:nucleic acid binding"/>
    <property type="evidence" value="ECO:0007669"/>
    <property type="project" value="InterPro"/>
</dbReference>
<keyword evidence="3" id="KW-1185">Reference proteome</keyword>
<reference evidence="2 3" key="1">
    <citation type="journal article" date="2018" name="Nat. Ecol. Evol.">
        <title>Pezizomycetes genomes reveal the molecular basis of ectomycorrhizal truffle lifestyle.</title>
        <authorList>
            <person name="Murat C."/>
            <person name="Payen T."/>
            <person name="Noel B."/>
            <person name="Kuo A."/>
            <person name="Morin E."/>
            <person name="Chen J."/>
            <person name="Kohler A."/>
            <person name="Krizsan K."/>
            <person name="Balestrini R."/>
            <person name="Da Silva C."/>
            <person name="Montanini B."/>
            <person name="Hainaut M."/>
            <person name="Levati E."/>
            <person name="Barry K.W."/>
            <person name="Belfiori B."/>
            <person name="Cichocki N."/>
            <person name="Clum A."/>
            <person name="Dockter R.B."/>
            <person name="Fauchery L."/>
            <person name="Guy J."/>
            <person name="Iotti M."/>
            <person name="Le Tacon F."/>
            <person name="Lindquist E.A."/>
            <person name="Lipzen A."/>
            <person name="Malagnac F."/>
            <person name="Mello A."/>
            <person name="Molinier V."/>
            <person name="Miyauchi S."/>
            <person name="Poulain J."/>
            <person name="Riccioni C."/>
            <person name="Rubini A."/>
            <person name="Sitrit Y."/>
            <person name="Splivallo R."/>
            <person name="Traeger S."/>
            <person name="Wang M."/>
            <person name="Zifcakova L."/>
            <person name="Wipf D."/>
            <person name="Zambonelli A."/>
            <person name="Paolocci F."/>
            <person name="Nowrousian M."/>
            <person name="Ottonello S."/>
            <person name="Baldrian P."/>
            <person name="Spatafora J.W."/>
            <person name="Henrissat B."/>
            <person name="Nagy L.G."/>
            <person name="Aury J.M."/>
            <person name="Wincker P."/>
            <person name="Grigoriev I.V."/>
            <person name="Bonfante P."/>
            <person name="Martin F.M."/>
        </authorList>
    </citation>
    <scope>NUCLEOTIDE SEQUENCE [LARGE SCALE GENOMIC DNA]</scope>
    <source>
        <strain evidence="2 3">120613-1</strain>
    </source>
</reference>
<organism evidence="2 3">
    <name type="scientific">Choiromyces venosus 120613-1</name>
    <dbReference type="NCBI Taxonomy" id="1336337"/>
    <lineage>
        <taxon>Eukaryota</taxon>
        <taxon>Fungi</taxon>
        <taxon>Dikarya</taxon>
        <taxon>Ascomycota</taxon>
        <taxon>Pezizomycotina</taxon>
        <taxon>Pezizomycetes</taxon>
        <taxon>Pezizales</taxon>
        <taxon>Tuberaceae</taxon>
        <taxon>Choiromyces</taxon>
    </lineage>
</organism>
<evidence type="ECO:0000313" key="2">
    <source>
        <dbReference type="EMBL" id="RPA93320.1"/>
    </source>
</evidence>
<feature type="domain" description="DDE-1" evidence="1">
    <location>
        <begin position="3"/>
        <end position="122"/>
    </location>
</feature>
<name>A0A3N4JA40_9PEZI</name>
<accession>A0A3N4JA40</accession>
<dbReference type="STRING" id="1336337.A0A3N4JA40"/>
<feature type="non-terminal residue" evidence="2">
    <location>
        <position position="1"/>
    </location>
</feature>
<protein>
    <submittedName>
        <fullName evidence="2">CENP-B protein</fullName>
    </submittedName>
</protein>
<evidence type="ECO:0000313" key="3">
    <source>
        <dbReference type="Proteomes" id="UP000276215"/>
    </source>
</evidence>
<dbReference type="Pfam" id="PF03184">
    <property type="entry name" value="DDE_1"/>
    <property type="match status" value="1"/>
</dbReference>
<evidence type="ECO:0000259" key="1">
    <source>
        <dbReference type="Pfam" id="PF03184"/>
    </source>
</evidence>